<comment type="similarity">
    <text evidence="3">Belongs to the AlgF family.</text>
</comment>
<dbReference type="Pfam" id="PF11182">
    <property type="entry name" value="AlgF"/>
    <property type="match status" value="1"/>
</dbReference>
<accession>A0A4R0Z0R7</accession>
<dbReference type="AlphaFoldDB" id="A0A4R0Z0R7"/>
<dbReference type="GO" id="GO:0042121">
    <property type="term" value="P:alginic acid biosynthetic process"/>
    <property type="evidence" value="ECO:0007669"/>
    <property type="project" value="UniProtKB-UniPathway"/>
</dbReference>
<dbReference type="EMBL" id="SJTG01000001">
    <property type="protein sequence ID" value="TCI12968.1"/>
    <property type="molecule type" value="Genomic_DNA"/>
</dbReference>
<comment type="subcellular location">
    <subcellularLocation>
        <location evidence="1">Periplasm</location>
    </subcellularLocation>
</comment>
<comment type="pathway">
    <text evidence="2">Glycan biosynthesis; alginate biosynthesis.</text>
</comment>
<keyword evidence="10" id="KW-1185">Reference proteome</keyword>
<feature type="signal peptide" evidence="8">
    <location>
        <begin position="1"/>
        <end position="33"/>
    </location>
</feature>
<feature type="chain" id="PRO_5020364993" description="Alginate biosynthesis protein AlgF" evidence="8">
    <location>
        <begin position="34"/>
        <end position="214"/>
    </location>
</feature>
<evidence type="ECO:0000256" key="4">
    <source>
        <dbReference type="ARBA" id="ARBA00013964"/>
    </source>
</evidence>
<protein>
    <recommendedName>
        <fullName evidence="4">Alginate biosynthesis protein AlgF</fullName>
    </recommendedName>
</protein>
<proteinExistence type="inferred from homology"/>
<evidence type="ECO:0000256" key="1">
    <source>
        <dbReference type="ARBA" id="ARBA00004418"/>
    </source>
</evidence>
<evidence type="ECO:0000256" key="7">
    <source>
        <dbReference type="ARBA" id="ARBA00022841"/>
    </source>
</evidence>
<evidence type="ECO:0000256" key="5">
    <source>
        <dbReference type="ARBA" id="ARBA00022729"/>
    </source>
</evidence>
<name>A0A4R0Z0R7_9GAMM</name>
<evidence type="ECO:0000313" key="9">
    <source>
        <dbReference type="EMBL" id="TCI12968.1"/>
    </source>
</evidence>
<organism evidence="9 10">
    <name type="scientific">Dyella soli</name>
    <dbReference type="NCBI Taxonomy" id="522319"/>
    <lineage>
        <taxon>Bacteria</taxon>
        <taxon>Pseudomonadati</taxon>
        <taxon>Pseudomonadota</taxon>
        <taxon>Gammaproteobacteria</taxon>
        <taxon>Lysobacterales</taxon>
        <taxon>Rhodanobacteraceae</taxon>
        <taxon>Dyella</taxon>
    </lineage>
</organism>
<dbReference type="UniPathway" id="UPA00286"/>
<evidence type="ECO:0000256" key="2">
    <source>
        <dbReference type="ARBA" id="ARBA00005182"/>
    </source>
</evidence>
<reference evidence="9 10" key="1">
    <citation type="submission" date="2019-02" db="EMBL/GenBank/DDBJ databases">
        <title>Dyella amyloliquefaciens sp. nov., isolated from forest soil.</title>
        <authorList>
            <person name="Gao Z.-H."/>
            <person name="Qiu L.-H."/>
        </authorList>
    </citation>
    <scope>NUCLEOTIDE SEQUENCE [LARGE SCALE GENOMIC DNA]</scope>
    <source>
        <strain evidence="9 10">KACC 12747</strain>
    </source>
</reference>
<keyword evidence="7" id="KW-0016">Alginate biosynthesis</keyword>
<dbReference type="PROSITE" id="PS51257">
    <property type="entry name" value="PROKAR_LIPOPROTEIN"/>
    <property type="match status" value="1"/>
</dbReference>
<evidence type="ECO:0000313" key="10">
    <source>
        <dbReference type="Proteomes" id="UP000291822"/>
    </source>
</evidence>
<evidence type="ECO:0000256" key="6">
    <source>
        <dbReference type="ARBA" id="ARBA00022764"/>
    </source>
</evidence>
<evidence type="ECO:0000256" key="3">
    <source>
        <dbReference type="ARBA" id="ARBA00010033"/>
    </source>
</evidence>
<comment type="caution">
    <text evidence="9">The sequence shown here is derived from an EMBL/GenBank/DDBJ whole genome shotgun (WGS) entry which is preliminary data.</text>
</comment>
<sequence>MSKAISDRRMRARALRQSALALVLLACAATAVAGLYPAAAPPGSAFIRVFNASNQPKVTAQVGSKNLGDVNALEASAYAFLPPGQYPVKIGDASENTNLQGSHCYTAALGSDSKVHQFEQQCFNSQLKSLVAVYNLIDGTTLSLKTADGTAVVENVAANATGQREVNPIKADLAIYDGANKLADAKPVTLMRGSTYSLFVMGTRSSPVLIWVNG</sequence>
<dbReference type="RefSeq" id="WP_131150250.1">
    <property type="nucleotide sequence ID" value="NZ_SJTG01000001.1"/>
</dbReference>
<evidence type="ECO:0000256" key="8">
    <source>
        <dbReference type="SAM" id="SignalP"/>
    </source>
</evidence>
<keyword evidence="5 8" id="KW-0732">Signal</keyword>
<dbReference type="GO" id="GO:0042597">
    <property type="term" value="C:periplasmic space"/>
    <property type="evidence" value="ECO:0007669"/>
    <property type="project" value="UniProtKB-SubCell"/>
</dbReference>
<dbReference type="GO" id="GO:0016740">
    <property type="term" value="F:transferase activity"/>
    <property type="evidence" value="ECO:0007669"/>
    <property type="project" value="UniProtKB-KW"/>
</dbReference>
<gene>
    <name evidence="9" type="ORF">EZM97_06545</name>
</gene>
<keyword evidence="9" id="KW-0808">Transferase</keyword>
<dbReference type="Proteomes" id="UP000291822">
    <property type="component" value="Unassembled WGS sequence"/>
</dbReference>
<keyword evidence="6" id="KW-0574">Periplasm</keyword>
<dbReference type="InterPro" id="IPR035422">
    <property type="entry name" value="AlgF"/>
</dbReference>